<evidence type="ECO:0000313" key="2">
    <source>
        <dbReference type="Proteomes" id="UP000283523"/>
    </source>
</evidence>
<organism evidence="1 2">
    <name type="scientific">Fibrisoma montanum</name>
    <dbReference type="NCBI Taxonomy" id="2305895"/>
    <lineage>
        <taxon>Bacteria</taxon>
        <taxon>Pseudomonadati</taxon>
        <taxon>Bacteroidota</taxon>
        <taxon>Cytophagia</taxon>
        <taxon>Cytophagales</taxon>
        <taxon>Spirosomataceae</taxon>
        <taxon>Fibrisoma</taxon>
    </lineage>
</organism>
<gene>
    <name evidence="1" type="ORF">DYU11_03445</name>
</gene>
<dbReference type="Proteomes" id="UP000283523">
    <property type="component" value="Unassembled WGS sequence"/>
</dbReference>
<reference evidence="1 2" key="1">
    <citation type="submission" date="2018-08" db="EMBL/GenBank/DDBJ databases">
        <title>Fibrisoma montanum sp. nov., isolated from Danxia mountain soil.</title>
        <authorList>
            <person name="Huang Y."/>
        </authorList>
    </citation>
    <scope>NUCLEOTIDE SEQUENCE [LARGE SCALE GENOMIC DNA]</scope>
    <source>
        <strain evidence="1 2">HYT19</strain>
    </source>
</reference>
<evidence type="ECO:0000313" key="1">
    <source>
        <dbReference type="EMBL" id="RIV27379.1"/>
    </source>
</evidence>
<protein>
    <submittedName>
        <fullName evidence="1">Uncharacterized protein</fullName>
    </submittedName>
</protein>
<dbReference type="EMBL" id="QXED01000001">
    <property type="protein sequence ID" value="RIV27379.1"/>
    <property type="molecule type" value="Genomic_DNA"/>
</dbReference>
<proteinExistence type="predicted"/>
<name>A0A418MIY3_9BACT</name>
<accession>A0A418MIY3</accession>
<sequence>MLRTDDDLLMSLSPQFRQYGKGSKEDPFSRVAHNIRNRHSNPRNNLARRLRRLLKTPGLFPSAEVIRLTDEQRAELDHWKGTPYEVRF</sequence>
<comment type="caution">
    <text evidence="1">The sequence shown here is derived from an EMBL/GenBank/DDBJ whole genome shotgun (WGS) entry which is preliminary data.</text>
</comment>
<keyword evidence="2" id="KW-1185">Reference proteome</keyword>
<dbReference type="AlphaFoldDB" id="A0A418MIY3"/>